<keyword evidence="2" id="KW-1185">Reference proteome</keyword>
<comment type="caution">
    <text evidence="1">The sequence shown here is derived from an EMBL/GenBank/DDBJ whole genome shotgun (WGS) entry which is preliminary data.</text>
</comment>
<organism evidence="1 2">
    <name type="scientific">Entomophthora muscae</name>
    <dbReference type="NCBI Taxonomy" id="34485"/>
    <lineage>
        <taxon>Eukaryota</taxon>
        <taxon>Fungi</taxon>
        <taxon>Fungi incertae sedis</taxon>
        <taxon>Zoopagomycota</taxon>
        <taxon>Entomophthoromycotina</taxon>
        <taxon>Entomophthoromycetes</taxon>
        <taxon>Entomophthorales</taxon>
        <taxon>Entomophthoraceae</taxon>
        <taxon>Entomophthora</taxon>
    </lineage>
</organism>
<proteinExistence type="predicted"/>
<name>A0ACC2SMR1_9FUNG</name>
<evidence type="ECO:0000313" key="1">
    <source>
        <dbReference type="EMBL" id="KAJ9063552.1"/>
    </source>
</evidence>
<gene>
    <name evidence="1" type="ORF">DSO57_1000127</name>
</gene>
<sequence length="270" mass="31312">MYWILVLAVLLWWAWHVCYSVFLSPLRHVPSPWVFQVFPVYFYLHLAKGDTPQFLHHYFLKYGPVFRAGWNFVLFVDGEAASDIYSTYKLQKSNDYDIFSAFGPNMLTIKDRSLHSIRRRKVGPIMTKQSIAKMEPAIVESALKPLIDNIEQAAVSKQFINLYLQFHYFSWDMIGRLSFGESFNMLKNGSHPAVKWLDGVLNHAMLSLAVPFYSRVPSKDAEQLKKVSLQKRQLTKSSQAEFWTDTLRETPPRDVTLLASFSLPKMVHLL</sequence>
<protein>
    <submittedName>
        <fullName evidence="1">Uncharacterized protein</fullName>
    </submittedName>
</protein>
<dbReference type="Proteomes" id="UP001165960">
    <property type="component" value="Unassembled WGS sequence"/>
</dbReference>
<dbReference type="EMBL" id="QTSX02004971">
    <property type="protein sequence ID" value="KAJ9063552.1"/>
    <property type="molecule type" value="Genomic_DNA"/>
</dbReference>
<accession>A0ACC2SMR1</accession>
<reference evidence="1" key="1">
    <citation type="submission" date="2022-04" db="EMBL/GenBank/DDBJ databases">
        <title>Genome of the entomopathogenic fungus Entomophthora muscae.</title>
        <authorList>
            <person name="Elya C."/>
            <person name="Lovett B.R."/>
            <person name="Lee E."/>
            <person name="Macias A.M."/>
            <person name="Hajek A.E."/>
            <person name="De Bivort B.L."/>
            <person name="Kasson M.T."/>
            <person name="De Fine Licht H.H."/>
            <person name="Stajich J.E."/>
        </authorList>
    </citation>
    <scope>NUCLEOTIDE SEQUENCE</scope>
    <source>
        <strain evidence="1">Berkeley</strain>
    </source>
</reference>
<evidence type="ECO:0000313" key="2">
    <source>
        <dbReference type="Proteomes" id="UP001165960"/>
    </source>
</evidence>